<dbReference type="HOGENOM" id="CLU_1358625_0_0_7"/>
<dbReference type="Proteomes" id="UP000007347">
    <property type="component" value="Chromosome"/>
</dbReference>
<feature type="domain" description="N-acetyltransferase" evidence="1">
    <location>
        <begin position="43"/>
        <end position="194"/>
    </location>
</feature>
<dbReference type="Gene3D" id="3.40.630.30">
    <property type="match status" value="1"/>
</dbReference>
<evidence type="ECO:0000313" key="2">
    <source>
        <dbReference type="EMBL" id="CCK80479.1"/>
    </source>
</evidence>
<organism evidence="2 3">
    <name type="scientific">Desulfobacula toluolica (strain DSM 7467 / Tol2)</name>
    <dbReference type="NCBI Taxonomy" id="651182"/>
    <lineage>
        <taxon>Bacteria</taxon>
        <taxon>Pseudomonadati</taxon>
        <taxon>Thermodesulfobacteriota</taxon>
        <taxon>Desulfobacteria</taxon>
        <taxon>Desulfobacterales</taxon>
        <taxon>Desulfobacteraceae</taxon>
        <taxon>Desulfobacula</taxon>
    </lineage>
</organism>
<dbReference type="KEGG" id="dto:TOL2_C23180"/>
<evidence type="ECO:0000313" key="3">
    <source>
        <dbReference type="Proteomes" id="UP000007347"/>
    </source>
</evidence>
<proteinExistence type="predicted"/>
<dbReference type="OrthoDB" id="5520788at2"/>
<sequence>MITINIKNFFDIKKFFIIYVNLETLFKIDPLKFNVEHPKYTVKQITNVKSYDIHAINKAIMKMDFKPPFDIDEVKKRLIHGYYFIVLEYEDSIVGWSWSGINNVYIPEFKKNITLKKSKAFSFNSYISASHRKKGLGQLLMSKMMQILKSDGYKEFVGIIYTWNKASVNMYLNLSWRIIGKCYSIKIFMIRLLIGIKKIVI</sequence>
<dbReference type="STRING" id="651182.TOL2_C23180"/>
<keyword evidence="2" id="KW-0808">Transferase</keyword>
<dbReference type="Pfam" id="PF00583">
    <property type="entry name" value="Acetyltransf_1"/>
    <property type="match status" value="1"/>
</dbReference>
<gene>
    <name evidence="2" type="ordered locus">TOL2_C23180</name>
</gene>
<dbReference type="InterPro" id="IPR016181">
    <property type="entry name" value="Acyl_CoA_acyltransferase"/>
</dbReference>
<dbReference type="CDD" id="cd04301">
    <property type="entry name" value="NAT_SF"/>
    <property type="match status" value="1"/>
</dbReference>
<evidence type="ECO:0000259" key="1">
    <source>
        <dbReference type="PROSITE" id="PS51186"/>
    </source>
</evidence>
<reference evidence="2 3" key="1">
    <citation type="journal article" date="2013" name="Environ. Microbiol.">
        <title>Complete genome, catabolic sub-proteomes and key-metabolites of Desulfobacula toluolica Tol2, a marine, aromatic compound-degrading, sulfate-reducing bacterium.</title>
        <authorList>
            <person name="Wohlbrand L."/>
            <person name="Jacob J.H."/>
            <person name="Kube M."/>
            <person name="Mussmann M."/>
            <person name="Jarling R."/>
            <person name="Beck A."/>
            <person name="Amann R."/>
            <person name="Wilkes H."/>
            <person name="Reinhardt R."/>
            <person name="Rabus R."/>
        </authorList>
    </citation>
    <scope>NUCLEOTIDE SEQUENCE [LARGE SCALE GENOMIC DNA]</scope>
    <source>
        <strain evidence="3">DSM 7467 / Tol2</strain>
    </source>
</reference>
<protein>
    <submittedName>
        <fullName evidence="2">Putative acetyltransferase, GNAT family</fullName>
    </submittedName>
</protein>
<accession>K0N960</accession>
<keyword evidence="3" id="KW-1185">Reference proteome</keyword>
<dbReference type="GO" id="GO:0016747">
    <property type="term" value="F:acyltransferase activity, transferring groups other than amino-acyl groups"/>
    <property type="evidence" value="ECO:0007669"/>
    <property type="project" value="InterPro"/>
</dbReference>
<dbReference type="SUPFAM" id="SSF55729">
    <property type="entry name" value="Acyl-CoA N-acyltransferases (Nat)"/>
    <property type="match status" value="1"/>
</dbReference>
<dbReference type="RefSeq" id="WP_014957791.1">
    <property type="nucleotide sequence ID" value="NC_018645.1"/>
</dbReference>
<dbReference type="PROSITE" id="PS51186">
    <property type="entry name" value="GNAT"/>
    <property type="match status" value="1"/>
</dbReference>
<dbReference type="AlphaFoldDB" id="K0N960"/>
<dbReference type="EMBL" id="FO203503">
    <property type="protein sequence ID" value="CCK80479.1"/>
    <property type="molecule type" value="Genomic_DNA"/>
</dbReference>
<dbReference type="InterPro" id="IPR000182">
    <property type="entry name" value="GNAT_dom"/>
</dbReference>
<name>K0N960_DESTT</name>